<dbReference type="GO" id="GO:0005634">
    <property type="term" value="C:nucleus"/>
    <property type="evidence" value="ECO:0007669"/>
    <property type="project" value="UniProtKB-SubCell"/>
</dbReference>
<evidence type="ECO:0000256" key="3">
    <source>
        <dbReference type="SAM" id="MobiDB-lite"/>
    </source>
</evidence>
<dbReference type="Gene3D" id="2.30.280.10">
    <property type="entry name" value="SRA-YDG"/>
    <property type="match status" value="1"/>
</dbReference>
<accession>A0A915JUZ7</accession>
<sequence length="208" mass="23017">MMTQPLSSYEKLRLENLRQNQKILAELGLRPVGDVSLDADNRSDKENGSKQMDSGTGYAARKSIHNASTALLKKRRRTTATTASIASPSVDSELRRSTRLVGKTAKYSYEDLVDVDEVLGLRRRSGRPRSGVTCDSQVSSVNGSHVRLDESTYTYRRSDKPLEKKYGVIDNVPVGTLFQSRMECCYAGIHGPTVAGIHPGSEVMFIYL</sequence>
<name>A0A915JUZ7_ROMCU</name>
<reference evidence="6" key="1">
    <citation type="submission" date="2022-11" db="UniProtKB">
        <authorList>
            <consortium name="WormBaseParasite"/>
        </authorList>
    </citation>
    <scope>IDENTIFICATION</scope>
</reference>
<dbReference type="InterPro" id="IPR015947">
    <property type="entry name" value="PUA-like_sf"/>
</dbReference>
<evidence type="ECO:0000256" key="1">
    <source>
        <dbReference type="ARBA" id="ARBA00023242"/>
    </source>
</evidence>
<comment type="subcellular location">
    <subcellularLocation>
        <location evidence="2">Nucleus</location>
    </subcellularLocation>
</comment>
<keyword evidence="1 2" id="KW-0539">Nucleus</keyword>
<dbReference type="InterPro" id="IPR003105">
    <property type="entry name" value="SRA_YDG"/>
</dbReference>
<dbReference type="InterPro" id="IPR036987">
    <property type="entry name" value="SRA-YDG_sf"/>
</dbReference>
<evidence type="ECO:0000259" key="4">
    <source>
        <dbReference type="PROSITE" id="PS51015"/>
    </source>
</evidence>
<evidence type="ECO:0000256" key="2">
    <source>
        <dbReference type="PROSITE-ProRule" id="PRU00358"/>
    </source>
</evidence>
<organism evidence="5 6">
    <name type="scientific">Romanomermis culicivorax</name>
    <name type="common">Nematode worm</name>
    <dbReference type="NCBI Taxonomy" id="13658"/>
    <lineage>
        <taxon>Eukaryota</taxon>
        <taxon>Metazoa</taxon>
        <taxon>Ecdysozoa</taxon>
        <taxon>Nematoda</taxon>
        <taxon>Enoplea</taxon>
        <taxon>Dorylaimia</taxon>
        <taxon>Mermithida</taxon>
        <taxon>Mermithoidea</taxon>
        <taxon>Mermithidae</taxon>
        <taxon>Romanomermis</taxon>
    </lineage>
</organism>
<protein>
    <submittedName>
        <fullName evidence="6">YDG domain-containing protein</fullName>
    </submittedName>
</protein>
<feature type="compositionally biased region" description="Basic and acidic residues" evidence="3">
    <location>
        <begin position="39"/>
        <end position="48"/>
    </location>
</feature>
<feature type="domain" description="YDG" evidence="4">
    <location>
        <begin position="167"/>
        <end position="208"/>
    </location>
</feature>
<dbReference type="AlphaFoldDB" id="A0A915JUZ7"/>
<dbReference type="SUPFAM" id="SSF88697">
    <property type="entry name" value="PUA domain-like"/>
    <property type="match status" value="1"/>
</dbReference>
<proteinExistence type="predicted"/>
<evidence type="ECO:0000313" key="5">
    <source>
        <dbReference type="Proteomes" id="UP000887565"/>
    </source>
</evidence>
<dbReference type="WBParaSite" id="nRc.2.0.1.t30101-RA">
    <property type="protein sequence ID" value="nRc.2.0.1.t30101-RA"/>
    <property type="gene ID" value="nRc.2.0.1.g30101"/>
</dbReference>
<keyword evidence="5" id="KW-1185">Reference proteome</keyword>
<evidence type="ECO:0000313" key="6">
    <source>
        <dbReference type="WBParaSite" id="nRc.2.0.1.t30101-RA"/>
    </source>
</evidence>
<feature type="region of interest" description="Disordered" evidence="3">
    <location>
        <begin position="34"/>
        <end position="58"/>
    </location>
</feature>
<dbReference type="Proteomes" id="UP000887565">
    <property type="component" value="Unplaced"/>
</dbReference>
<dbReference type="PROSITE" id="PS51015">
    <property type="entry name" value="YDG"/>
    <property type="match status" value="1"/>
</dbReference>